<dbReference type="AlphaFoldDB" id="A0A1I3T5Z0"/>
<reference evidence="1 2" key="1">
    <citation type="submission" date="2016-10" db="EMBL/GenBank/DDBJ databases">
        <authorList>
            <person name="de Groot N.N."/>
        </authorList>
    </citation>
    <scope>NUCLEOTIDE SEQUENCE [LARGE SCALE GENOMIC DNA]</scope>
    <source>
        <strain evidence="1 2">IBRC-M 10445</strain>
    </source>
</reference>
<dbReference type="RefSeq" id="WP_091703004.1">
    <property type="nucleotide sequence ID" value="NZ_BMYN01000001.1"/>
</dbReference>
<dbReference type="PANTHER" id="PTHR38765">
    <property type="entry name" value="DUF484 DOMAIN-CONTAINING PROTEIN"/>
    <property type="match status" value="1"/>
</dbReference>
<dbReference type="OrthoDB" id="8525200at2"/>
<organism evidence="1 2">
    <name type="scientific">Marinobacter persicus</name>
    <dbReference type="NCBI Taxonomy" id="930118"/>
    <lineage>
        <taxon>Bacteria</taxon>
        <taxon>Pseudomonadati</taxon>
        <taxon>Pseudomonadota</taxon>
        <taxon>Gammaproteobacteria</taxon>
        <taxon>Pseudomonadales</taxon>
        <taxon>Marinobacteraceae</taxon>
        <taxon>Marinobacter</taxon>
    </lineage>
</organism>
<dbReference type="Pfam" id="PF04340">
    <property type="entry name" value="DUF484"/>
    <property type="match status" value="1"/>
</dbReference>
<dbReference type="SUPFAM" id="SSF55781">
    <property type="entry name" value="GAF domain-like"/>
    <property type="match status" value="1"/>
</dbReference>
<evidence type="ECO:0000313" key="1">
    <source>
        <dbReference type="EMBL" id="SFJ65066.1"/>
    </source>
</evidence>
<name>A0A1I3T5Z0_9GAMM</name>
<sequence length="253" mass="28159">MTEQTAQKKVDELNHEQVAEYLRAHPDFFVGQDDLLRSLTLPHDSGQAISLVERQVHLFREQRDALRREMVELVSIARHNDRLFEKSKRLLLQVIEAKTINDMAAAVDDSMRGDFGLDAASVLLFTDNAQGTSASRGQGALHLVDRSEAQRRLGTLLEGDRAVCGHFNEHERSFLFPDRDEPIASVALMPLRHQGLVGVFAVGSCQPGYFDQNMGSLFLGYISDTLSRLLPPMLRQHDAAAPVADLATETGRV</sequence>
<dbReference type="InterPro" id="IPR007435">
    <property type="entry name" value="DUF484"/>
</dbReference>
<accession>A0A1I3T5Z0</accession>
<gene>
    <name evidence="1" type="ORF">SAMN05216429_104190</name>
</gene>
<dbReference type="InterPro" id="IPR029016">
    <property type="entry name" value="GAF-like_dom_sf"/>
</dbReference>
<dbReference type="EMBL" id="FOSC01000004">
    <property type="protein sequence ID" value="SFJ65066.1"/>
    <property type="molecule type" value="Genomic_DNA"/>
</dbReference>
<dbReference type="Gene3D" id="3.30.450.40">
    <property type="match status" value="1"/>
</dbReference>
<evidence type="ECO:0008006" key="3">
    <source>
        <dbReference type="Google" id="ProtNLM"/>
    </source>
</evidence>
<evidence type="ECO:0000313" key="2">
    <source>
        <dbReference type="Proteomes" id="UP000199445"/>
    </source>
</evidence>
<keyword evidence="2" id="KW-1185">Reference proteome</keyword>
<proteinExistence type="predicted"/>
<dbReference type="Proteomes" id="UP000199445">
    <property type="component" value="Unassembled WGS sequence"/>
</dbReference>
<dbReference type="PANTHER" id="PTHR38765:SF1">
    <property type="entry name" value="DUF484 DOMAIN-CONTAINING PROTEIN"/>
    <property type="match status" value="1"/>
</dbReference>
<protein>
    <recommendedName>
        <fullName evidence="3">DUF484 family protein</fullName>
    </recommendedName>
</protein>